<reference evidence="2" key="2">
    <citation type="submission" date="2017-06" db="EMBL/GenBank/DDBJ databases">
        <title>The pomegranate genome and the genomics of punicalagin biosynthesis.</title>
        <authorList>
            <person name="Xu C."/>
        </authorList>
    </citation>
    <scope>NUCLEOTIDE SEQUENCE [LARGE SCALE GENOMIC DNA]</scope>
    <source>
        <tissue evidence="2">Fresh leaf</tissue>
    </source>
</reference>
<evidence type="ECO:0000313" key="2">
    <source>
        <dbReference type="EMBL" id="OWM66032.1"/>
    </source>
</evidence>
<dbReference type="InterPro" id="IPR023213">
    <property type="entry name" value="CAT-like_dom_sf"/>
</dbReference>
<dbReference type="PANTHER" id="PTHR31642:SF266">
    <property type="entry name" value="HXXXD-TYPE ACYL-TRANSFERASE FAMILY PROTEIN"/>
    <property type="match status" value="1"/>
</dbReference>
<comment type="caution">
    <text evidence="2">The sequence shown here is derived from an EMBL/GenBank/DDBJ whole genome shotgun (WGS) entry which is preliminary data.</text>
</comment>
<sequence length="126" mass="13666">MVGPGSGELKASLAHVLVPYYAFAGVMVVHSAGEPDLLCNNSGVEFIEASPTSTSNISFSIIPMLLSTASFCPRSGKAFSLFRFDHRVADAYSASMFLNSWAEMCRSSSSLQQSIYVWLLYVNKVP</sequence>
<proteinExistence type="inferred from homology"/>
<dbReference type="Pfam" id="PF02458">
    <property type="entry name" value="Transferase"/>
    <property type="match status" value="1"/>
</dbReference>
<evidence type="ECO:0000313" key="4">
    <source>
        <dbReference type="Proteomes" id="UP000197138"/>
    </source>
</evidence>
<dbReference type="AlphaFoldDB" id="A0A218W1N0"/>
<organism evidence="2 4">
    <name type="scientific">Punica granatum</name>
    <name type="common">Pomegranate</name>
    <dbReference type="NCBI Taxonomy" id="22663"/>
    <lineage>
        <taxon>Eukaryota</taxon>
        <taxon>Viridiplantae</taxon>
        <taxon>Streptophyta</taxon>
        <taxon>Embryophyta</taxon>
        <taxon>Tracheophyta</taxon>
        <taxon>Spermatophyta</taxon>
        <taxon>Magnoliopsida</taxon>
        <taxon>eudicotyledons</taxon>
        <taxon>Gunneridae</taxon>
        <taxon>Pentapetalae</taxon>
        <taxon>rosids</taxon>
        <taxon>malvids</taxon>
        <taxon>Myrtales</taxon>
        <taxon>Lythraceae</taxon>
        <taxon>Punica</taxon>
    </lineage>
</organism>
<reference evidence="3 5" key="3">
    <citation type="submission" date="2017-11" db="EMBL/GenBank/DDBJ databases">
        <title>De-novo sequencing of pomegranate (Punica granatum L.) genome.</title>
        <authorList>
            <person name="Akparov Z."/>
            <person name="Amiraslanov A."/>
            <person name="Hajiyeva S."/>
            <person name="Abbasov M."/>
            <person name="Kaur K."/>
            <person name="Hamwieh A."/>
            <person name="Solovyev V."/>
            <person name="Salamov A."/>
            <person name="Braich B."/>
            <person name="Kosarev P."/>
            <person name="Mahmoud A."/>
            <person name="Hajiyev E."/>
            <person name="Babayeva S."/>
            <person name="Izzatullayeva V."/>
            <person name="Mammadov A."/>
            <person name="Mammadov A."/>
            <person name="Sharifova S."/>
            <person name="Ojaghi J."/>
            <person name="Eynullazada K."/>
            <person name="Bayramov B."/>
            <person name="Abdulazimova A."/>
            <person name="Shahmuradov I."/>
        </authorList>
    </citation>
    <scope>NUCLEOTIDE SEQUENCE [LARGE SCALE GENOMIC DNA]</scope>
    <source>
        <strain evidence="3">AG2017</strain>
        <strain evidence="5">cv. AG2017</strain>
        <tissue evidence="3">Leaf</tissue>
    </source>
</reference>
<evidence type="ECO:0000256" key="1">
    <source>
        <dbReference type="ARBA" id="ARBA00009861"/>
    </source>
</evidence>
<dbReference type="EMBL" id="PGOL01000658">
    <property type="protein sequence ID" value="PKI66661.1"/>
    <property type="molecule type" value="Genomic_DNA"/>
</dbReference>
<dbReference type="STRING" id="22663.A0A218W1N0"/>
<keyword evidence="5" id="KW-1185">Reference proteome</keyword>
<gene>
    <name evidence="2" type="ORF">CDL15_Pgr015458</name>
    <name evidence="3" type="ORF">CRG98_012856</name>
</gene>
<accession>A0A218W1N0</accession>
<reference evidence="4" key="1">
    <citation type="journal article" date="2017" name="Plant J.">
        <title>The pomegranate (Punica granatum L.) genome and the genomics of punicalagin biosynthesis.</title>
        <authorList>
            <person name="Qin G."/>
            <person name="Xu C."/>
            <person name="Ming R."/>
            <person name="Tang H."/>
            <person name="Guyot R."/>
            <person name="Kramer E.M."/>
            <person name="Hu Y."/>
            <person name="Yi X."/>
            <person name="Qi Y."/>
            <person name="Xu X."/>
            <person name="Gao Z."/>
            <person name="Pan H."/>
            <person name="Jian J."/>
            <person name="Tian Y."/>
            <person name="Yue Z."/>
            <person name="Xu Y."/>
        </authorList>
    </citation>
    <scope>NUCLEOTIDE SEQUENCE [LARGE SCALE GENOMIC DNA]</scope>
    <source>
        <strain evidence="4">cv. Dabenzi</strain>
    </source>
</reference>
<comment type="similarity">
    <text evidence="1">Belongs to the plant acyltransferase family.</text>
</comment>
<dbReference type="GO" id="GO:0016747">
    <property type="term" value="F:acyltransferase activity, transferring groups other than amino-acyl groups"/>
    <property type="evidence" value="ECO:0007669"/>
    <property type="project" value="TreeGrafter"/>
</dbReference>
<evidence type="ECO:0000313" key="5">
    <source>
        <dbReference type="Proteomes" id="UP000233551"/>
    </source>
</evidence>
<dbReference type="EMBL" id="MTKT01005556">
    <property type="protein sequence ID" value="OWM66032.1"/>
    <property type="molecule type" value="Genomic_DNA"/>
</dbReference>
<dbReference type="Gene3D" id="3.30.559.10">
    <property type="entry name" value="Chloramphenicol acetyltransferase-like domain"/>
    <property type="match status" value="2"/>
</dbReference>
<protein>
    <submittedName>
        <fullName evidence="2">Uncharacterized protein</fullName>
    </submittedName>
</protein>
<dbReference type="PANTHER" id="PTHR31642">
    <property type="entry name" value="TRICHOTHECENE 3-O-ACETYLTRANSFERASE"/>
    <property type="match status" value="1"/>
</dbReference>
<name>A0A218W1N0_PUNGR</name>
<dbReference type="Proteomes" id="UP000233551">
    <property type="component" value="Unassembled WGS sequence"/>
</dbReference>
<dbReference type="Proteomes" id="UP000197138">
    <property type="component" value="Unassembled WGS sequence"/>
</dbReference>
<dbReference type="InterPro" id="IPR050317">
    <property type="entry name" value="Plant_Fungal_Acyltransferase"/>
</dbReference>
<evidence type="ECO:0000313" key="3">
    <source>
        <dbReference type="EMBL" id="PKI66661.1"/>
    </source>
</evidence>